<reference evidence="1 2" key="1">
    <citation type="submission" date="2017-01" db="EMBL/GenBank/DDBJ databases">
        <title>Draft Genome Sequence of Bacillus thuringiensis DNG9.</title>
        <authorList>
            <person name="Rosana A.R."/>
            <person name="Daas M.S."/>
            <person name="Acedo J.Z."/>
            <person name="Case R.J."/>
            <person name="Vederas J.C."/>
            <person name="Nateche F."/>
            <person name="Kebbouche-Gana S."/>
        </authorList>
    </citation>
    <scope>NUCLEOTIDE SEQUENCE [LARGE SCALE GENOMIC DNA]</scope>
    <source>
        <strain evidence="1 2">DNG9</strain>
    </source>
</reference>
<dbReference type="EMBL" id="MSTN01000008">
    <property type="protein sequence ID" value="OPD49309.1"/>
    <property type="molecule type" value="Genomic_DNA"/>
</dbReference>
<accession>A0ABD6R596</accession>
<dbReference type="Proteomes" id="UP000190187">
    <property type="component" value="Unassembled WGS sequence"/>
</dbReference>
<gene>
    <name evidence="1" type="ORF">BVF97_20000</name>
</gene>
<dbReference type="AlphaFoldDB" id="A0ABD6R596"/>
<protein>
    <recommendedName>
        <fullName evidence="3">DUF4238 domain-containing protein</fullName>
    </recommendedName>
</protein>
<evidence type="ECO:0000313" key="1">
    <source>
        <dbReference type="EMBL" id="OPD49309.1"/>
    </source>
</evidence>
<sequence length="244" mass="28508">MKIYYDNEVDFETIKTLESITKTTDDTIKLEKYSNRKGALDLITSIELFGILFATKMATKITDGFVEGLINKEYFTQLGEKVRDNLSNKLSKLYTKIVSNYKDKKQAIVIKEHYKNTCIFAVINHYEMTPILLSKLPLAFTHTFNLIEDNRIPNDSLGIIQLFPNFEKEEWNYAFIPTINAYGNYIDRYHDINEDCIYKLSSAEEFIVKFNPNQLDSNKFMIDFNRITNKKYVTSNKDTDKSDI</sequence>
<name>A0ABD6R596_BACTU</name>
<evidence type="ECO:0008006" key="3">
    <source>
        <dbReference type="Google" id="ProtNLM"/>
    </source>
</evidence>
<proteinExistence type="predicted"/>
<comment type="caution">
    <text evidence="1">The sequence shown here is derived from an EMBL/GenBank/DDBJ whole genome shotgun (WGS) entry which is preliminary data.</text>
</comment>
<evidence type="ECO:0000313" key="2">
    <source>
        <dbReference type="Proteomes" id="UP000190187"/>
    </source>
</evidence>
<dbReference type="RefSeq" id="WP_078994240.1">
    <property type="nucleotide sequence ID" value="NZ_MSTN01000008.1"/>
</dbReference>
<organism evidence="1 2">
    <name type="scientific">Bacillus thuringiensis</name>
    <dbReference type="NCBI Taxonomy" id="1428"/>
    <lineage>
        <taxon>Bacteria</taxon>
        <taxon>Bacillati</taxon>
        <taxon>Bacillota</taxon>
        <taxon>Bacilli</taxon>
        <taxon>Bacillales</taxon>
        <taxon>Bacillaceae</taxon>
        <taxon>Bacillus</taxon>
        <taxon>Bacillus cereus group</taxon>
    </lineage>
</organism>